<dbReference type="PANTHER" id="PTHR33531">
    <property type="entry name" value="RUBRERYTHRIN SUBFAMILY"/>
    <property type="match status" value="1"/>
</dbReference>
<dbReference type="AlphaFoldDB" id="M4ZF31"/>
<dbReference type="InterPro" id="IPR003251">
    <property type="entry name" value="Rr_diiron-bd_dom"/>
</dbReference>
<dbReference type="Proteomes" id="UP000011841">
    <property type="component" value="Chromosome"/>
</dbReference>
<dbReference type="SUPFAM" id="SSF47240">
    <property type="entry name" value="Ferritin-like"/>
    <property type="match status" value="1"/>
</dbReference>
<dbReference type="OrthoDB" id="6057955at2"/>
<proteinExistence type="predicted"/>
<dbReference type="Gene3D" id="1.20.1260.10">
    <property type="match status" value="1"/>
</dbReference>
<accession>M4ZF31</accession>
<dbReference type="GO" id="GO:0046872">
    <property type="term" value="F:metal ion binding"/>
    <property type="evidence" value="ECO:0007669"/>
    <property type="project" value="InterPro"/>
</dbReference>
<sequence length="292" mass="32187">MLLSRTLALSSEPAGTLHSLDELFALANAMEREAADRYVELADEMQRQDRLDLAAVFTQLAAAEREHVDSVTRWSQARTGRAPDPTLVRWQAPQTLDSDAASEIQGSRLMTPYRALSMAVRNEERAFAFWSYVAAFSDNAEVKAASEAMAREELGHVATLRKERRRAYHRENDARCGASATTTDTIDAGKLERRLAELLGEMAAHRDGLQADRLRELAHEAMATTMATTADAADLPRLPAALVQADAQIIAEALADAYLDRAERATESNQLDLLQRLASQAIARLAWLRSLG</sequence>
<name>M4ZF31_9BRAD</name>
<dbReference type="Pfam" id="PF02915">
    <property type="entry name" value="Rubrerythrin"/>
    <property type="match status" value="1"/>
</dbReference>
<dbReference type="GO" id="GO:0016491">
    <property type="term" value="F:oxidoreductase activity"/>
    <property type="evidence" value="ECO:0007669"/>
    <property type="project" value="InterPro"/>
</dbReference>
<gene>
    <name evidence="2" type="ORF">S58_64840</name>
</gene>
<protein>
    <recommendedName>
        <fullName evidence="1">Rubrerythrin diiron-binding domain-containing protein</fullName>
    </recommendedName>
</protein>
<dbReference type="RefSeq" id="WP_015669538.1">
    <property type="nucleotide sequence ID" value="NC_020453.1"/>
</dbReference>
<dbReference type="STRING" id="1245469.S58_64840"/>
<evidence type="ECO:0000313" key="2">
    <source>
        <dbReference type="EMBL" id="BAM92457.1"/>
    </source>
</evidence>
<dbReference type="PATRIC" id="fig|1245469.3.peg.6627"/>
<evidence type="ECO:0000313" key="3">
    <source>
        <dbReference type="Proteomes" id="UP000011841"/>
    </source>
</evidence>
<dbReference type="HOGENOM" id="CLU_064893_0_0_5"/>
<keyword evidence="3" id="KW-1185">Reference proteome</keyword>
<dbReference type="InterPro" id="IPR009078">
    <property type="entry name" value="Ferritin-like_SF"/>
</dbReference>
<dbReference type="InterPro" id="IPR012347">
    <property type="entry name" value="Ferritin-like"/>
</dbReference>
<organism evidence="2 3">
    <name type="scientific">Bradyrhizobium oligotrophicum S58</name>
    <dbReference type="NCBI Taxonomy" id="1245469"/>
    <lineage>
        <taxon>Bacteria</taxon>
        <taxon>Pseudomonadati</taxon>
        <taxon>Pseudomonadota</taxon>
        <taxon>Alphaproteobacteria</taxon>
        <taxon>Hyphomicrobiales</taxon>
        <taxon>Nitrobacteraceae</taxon>
        <taxon>Bradyrhizobium</taxon>
    </lineage>
</organism>
<dbReference type="GeneID" id="301820172"/>
<dbReference type="CDD" id="cd01045">
    <property type="entry name" value="Ferritin_like_AB"/>
    <property type="match status" value="1"/>
</dbReference>
<evidence type="ECO:0000259" key="1">
    <source>
        <dbReference type="Pfam" id="PF02915"/>
    </source>
</evidence>
<dbReference type="EMBL" id="AP012603">
    <property type="protein sequence ID" value="BAM92457.1"/>
    <property type="molecule type" value="Genomic_DNA"/>
</dbReference>
<dbReference type="eggNOG" id="COG1633">
    <property type="taxonomic scope" value="Bacteria"/>
</dbReference>
<dbReference type="PANTHER" id="PTHR33531:SF7">
    <property type="entry name" value="HYPOTHETICAL MEMBRANE PROTEIN, CONSERVED"/>
    <property type="match status" value="1"/>
</dbReference>
<feature type="domain" description="Rubrerythrin diiron-binding" evidence="1">
    <location>
        <begin position="23"/>
        <end position="78"/>
    </location>
</feature>
<dbReference type="KEGG" id="aol:S58_64840"/>
<reference evidence="2 3" key="1">
    <citation type="journal article" date="2013" name="Appl. Environ. Microbiol.">
        <title>Genome analysis suggests that the soil oligotrophic bacterium Agromonas oligotrophica (Bradyrhizobium oligotrophicum) is a nitrogen-fixing symbiont of Aeschynomene indica.</title>
        <authorList>
            <person name="Okubo T."/>
            <person name="Fukushima S."/>
            <person name="Itakura M."/>
            <person name="Oshima K."/>
            <person name="Longtonglang A."/>
            <person name="Teaumroong N."/>
            <person name="Mitsui H."/>
            <person name="Hattori M."/>
            <person name="Hattori R."/>
            <person name="Hattori T."/>
            <person name="Minamisawa K."/>
        </authorList>
    </citation>
    <scope>NUCLEOTIDE SEQUENCE [LARGE SCALE GENOMIC DNA]</scope>
    <source>
        <strain evidence="2 3">S58</strain>
    </source>
</reference>